<reference evidence="3" key="1">
    <citation type="submission" date="2023-06" db="EMBL/GenBank/DDBJ databases">
        <title>Conoideocrella luteorostrata (Hypocreales: Clavicipitaceae), a potential biocontrol fungus for elongate hemlock scale in United States Christmas tree production areas.</title>
        <authorList>
            <person name="Barrett H."/>
            <person name="Lovett B."/>
            <person name="Macias A.M."/>
            <person name="Stajich J.E."/>
            <person name="Kasson M.T."/>
        </authorList>
    </citation>
    <scope>NUCLEOTIDE SEQUENCE</scope>
    <source>
        <strain evidence="3">ARSEF 14590</strain>
    </source>
</reference>
<evidence type="ECO:0000256" key="1">
    <source>
        <dbReference type="SAM" id="MobiDB-lite"/>
    </source>
</evidence>
<dbReference type="EMBL" id="JASWJB010000228">
    <property type="protein sequence ID" value="KAK2593099.1"/>
    <property type="molecule type" value="Genomic_DNA"/>
</dbReference>
<feature type="compositionally biased region" description="Gly residues" evidence="1">
    <location>
        <begin position="109"/>
        <end position="119"/>
    </location>
</feature>
<name>A0AAJ0FV96_9HYPO</name>
<keyword evidence="4" id="KW-1185">Reference proteome</keyword>
<feature type="transmembrane region" description="Helical" evidence="2">
    <location>
        <begin position="47"/>
        <end position="72"/>
    </location>
</feature>
<keyword evidence="2" id="KW-0812">Transmembrane</keyword>
<proteinExistence type="predicted"/>
<feature type="compositionally biased region" description="Polar residues" evidence="1">
    <location>
        <begin position="28"/>
        <end position="38"/>
    </location>
</feature>
<evidence type="ECO:0000313" key="3">
    <source>
        <dbReference type="EMBL" id="KAK2593099.1"/>
    </source>
</evidence>
<evidence type="ECO:0000256" key="2">
    <source>
        <dbReference type="SAM" id="Phobius"/>
    </source>
</evidence>
<comment type="caution">
    <text evidence="3">The sequence shown here is derived from an EMBL/GenBank/DDBJ whole genome shotgun (WGS) entry which is preliminary data.</text>
</comment>
<evidence type="ECO:0000313" key="4">
    <source>
        <dbReference type="Proteomes" id="UP001251528"/>
    </source>
</evidence>
<accession>A0AAJ0FV96</accession>
<feature type="region of interest" description="Disordered" evidence="1">
    <location>
        <begin position="1"/>
        <end position="41"/>
    </location>
</feature>
<sequence>MPTIATSSTHKQETDDECTASDTHKDCQATSTNESSTSQDHELSAGVGAGIGVGVAVGACFFVAAVVWFVILPRRRRRRDLKGGVQNRAELVGSEAPPNRMPITTGESRGTGRGPGPGGAATEASTEISSLGMTTPRPLEMGSEEARSPRTPRSATRERLYSPSELSRVDSLEGVFELDGMEIRAPERPPPPVPSEENPLDKKGKS</sequence>
<protein>
    <submittedName>
        <fullName evidence="3">Uncharacterized protein</fullName>
    </submittedName>
</protein>
<gene>
    <name evidence="3" type="ORF">QQS21_009189</name>
</gene>
<keyword evidence="2" id="KW-1133">Transmembrane helix</keyword>
<feature type="region of interest" description="Disordered" evidence="1">
    <location>
        <begin position="89"/>
        <end position="166"/>
    </location>
</feature>
<keyword evidence="2" id="KW-0472">Membrane</keyword>
<dbReference type="Proteomes" id="UP001251528">
    <property type="component" value="Unassembled WGS sequence"/>
</dbReference>
<feature type="region of interest" description="Disordered" evidence="1">
    <location>
        <begin position="179"/>
        <end position="206"/>
    </location>
</feature>
<organism evidence="3 4">
    <name type="scientific">Conoideocrella luteorostrata</name>
    <dbReference type="NCBI Taxonomy" id="1105319"/>
    <lineage>
        <taxon>Eukaryota</taxon>
        <taxon>Fungi</taxon>
        <taxon>Dikarya</taxon>
        <taxon>Ascomycota</taxon>
        <taxon>Pezizomycotina</taxon>
        <taxon>Sordariomycetes</taxon>
        <taxon>Hypocreomycetidae</taxon>
        <taxon>Hypocreales</taxon>
        <taxon>Clavicipitaceae</taxon>
        <taxon>Conoideocrella</taxon>
    </lineage>
</organism>
<dbReference type="AlphaFoldDB" id="A0AAJ0FV96"/>